<comment type="subcellular location">
    <subcellularLocation>
        <location evidence="1">Lysosome membrane</location>
    </subcellularLocation>
</comment>
<feature type="region of interest" description="Disordered" evidence="5">
    <location>
        <begin position="84"/>
        <end position="134"/>
    </location>
</feature>
<feature type="compositionally biased region" description="Polar residues" evidence="5">
    <location>
        <begin position="110"/>
        <end position="124"/>
    </location>
</feature>
<dbReference type="Proteomes" id="UP000077202">
    <property type="component" value="Unassembled WGS sequence"/>
</dbReference>
<sequence>MAAVSVIKIESSLTFDKPLNKECTPYICSWPRDITGFHQAQIVDTTQEAEYVTQDVRDALNSVKTMKECGPAVIERMMKTLDSSLPRLPSFRQTRRDELSPDSKRRPSLFTDTAEMQRNMSRTPSGREPPLADSDYTGYVRNIFDSAYQKASSVASAAKWTATSSNRVPSSIEGDHLSRDGTRGDEGQSSISSKPPLWNPDYKGPGQYVRGLFATDSLQPPESWGGWLPTQALRSSFNKIAGGKVPEAVAQSPPSEEESSTKQSLELDGDSYAAFAAERAAELEQWLDDTEDAAVRGQ</sequence>
<feature type="region of interest" description="Disordered" evidence="5">
    <location>
        <begin position="160"/>
        <end position="201"/>
    </location>
</feature>
<reference evidence="6" key="1">
    <citation type="submission" date="2016-03" db="EMBL/GenBank/DDBJ databases">
        <title>Mechanisms controlling the formation of the plant cell surface in tip-growing cells are functionally conserved among land plants.</title>
        <authorList>
            <person name="Honkanen S."/>
            <person name="Jones V.A."/>
            <person name="Morieri G."/>
            <person name="Champion C."/>
            <person name="Hetherington A.J."/>
            <person name="Kelly S."/>
            <person name="Saint-Marcoux D."/>
            <person name="Proust H."/>
            <person name="Prescott H."/>
            <person name="Dolan L."/>
        </authorList>
    </citation>
    <scope>NUCLEOTIDE SEQUENCE [LARGE SCALE GENOMIC DNA]</scope>
    <source>
        <tissue evidence="6">Whole gametophyte</tissue>
    </source>
</reference>
<feature type="compositionally biased region" description="Polar residues" evidence="5">
    <location>
        <begin position="160"/>
        <end position="169"/>
    </location>
</feature>
<evidence type="ECO:0000256" key="5">
    <source>
        <dbReference type="SAM" id="MobiDB-lite"/>
    </source>
</evidence>
<dbReference type="PANTHER" id="PTHR21146:SF0">
    <property type="entry name" value="BLOC-1-RELATED COMPLEX SUBUNIT 8"/>
    <property type="match status" value="1"/>
</dbReference>
<comment type="caution">
    <text evidence="6">The sequence shown here is derived from an EMBL/GenBank/DDBJ whole genome shotgun (WGS) entry which is preliminary data.</text>
</comment>
<comment type="similarity">
    <text evidence="2">Belongs to the BORCS8 family.</text>
</comment>
<proteinExistence type="inferred from homology"/>
<evidence type="ECO:0000256" key="3">
    <source>
        <dbReference type="ARBA" id="ARBA00023136"/>
    </source>
</evidence>
<dbReference type="EMBL" id="LVLJ01001521">
    <property type="protein sequence ID" value="OAE29103.1"/>
    <property type="molecule type" value="Genomic_DNA"/>
</dbReference>
<dbReference type="PANTHER" id="PTHR21146">
    <property type="entry name" value="MEF2B PROTEIN"/>
    <property type="match status" value="1"/>
</dbReference>
<evidence type="ECO:0000256" key="2">
    <source>
        <dbReference type="ARBA" id="ARBA00010463"/>
    </source>
</evidence>
<dbReference type="AlphaFoldDB" id="A0A176W8X0"/>
<accession>A0A176W8X0</accession>
<feature type="compositionally biased region" description="Basic and acidic residues" evidence="5">
    <location>
        <begin position="94"/>
        <end position="105"/>
    </location>
</feature>
<organism evidence="6 7">
    <name type="scientific">Marchantia polymorpha subsp. ruderalis</name>
    <dbReference type="NCBI Taxonomy" id="1480154"/>
    <lineage>
        <taxon>Eukaryota</taxon>
        <taxon>Viridiplantae</taxon>
        <taxon>Streptophyta</taxon>
        <taxon>Embryophyta</taxon>
        <taxon>Marchantiophyta</taxon>
        <taxon>Marchantiopsida</taxon>
        <taxon>Marchantiidae</taxon>
        <taxon>Marchantiales</taxon>
        <taxon>Marchantiaceae</taxon>
        <taxon>Marchantia</taxon>
    </lineage>
</organism>
<protein>
    <submittedName>
        <fullName evidence="6">Uncharacterized protein</fullName>
    </submittedName>
</protein>
<evidence type="ECO:0000313" key="6">
    <source>
        <dbReference type="EMBL" id="OAE29103.1"/>
    </source>
</evidence>
<keyword evidence="4" id="KW-0458">Lysosome</keyword>
<dbReference type="GO" id="GO:0005765">
    <property type="term" value="C:lysosomal membrane"/>
    <property type="evidence" value="ECO:0007669"/>
    <property type="project" value="UniProtKB-SubCell"/>
</dbReference>
<keyword evidence="3" id="KW-0472">Membrane</keyword>
<feature type="region of interest" description="Disordered" evidence="5">
    <location>
        <begin position="244"/>
        <end position="270"/>
    </location>
</feature>
<gene>
    <name evidence="6" type="ORF">AXG93_3241s1000</name>
</gene>
<evidence type="ECO:0000256" key="1">
    <source>
        <dbReference type="ARBA" id="ARBA00004656"/>
    </source>
</evidence>
<keyword evidence="7" id="KW-1185">Reference proteome</keyword>
<name>A0A176W8X0_MARPO</name>
<evidence type="ECO:0000313" key="7">
    <source>
        <dbReference type="Proteomes" id="UP000077202"/>
    </source>
</evidence>
<feature type="compositionally biased region" description="Basic and acidic residues" evidence="5">
    <location>
        <begin position="173"/>
        <end position="186"/>
    </location>
</feature>
<dbReference type="InterPro" id="IPR019320">
    <property type="entry name" value="BORCS8"/>
</dbReference>
<evidence type="ECO:0000256" key="4">
    <source>
        <dbReference type="ARBA" id="ARBA00023228"/>
    </source>
</evidence>